<reference evidence="1 2" key="1">
    <citation type="submission" date="2015-01" db="EMBL/GenBank/DDBJ databases">
        <title>Evolution of Trichinella species and genotypes.</title>
        <authorList>
            <person name="Korhonen P.K."/>
            <person name="Edoardo P."/>
            <person name="Giuseppe L.R."/>
            <person name="Gasser R.B."/>
        </authorList>
    </citation>
    <scope>NUCLEOTIDE SEQUENCE [LARGE SCALE GENOMIC DNA]</scope>
    <source>
        <strain evidence="1">ISS1980</strain>
    </source>
</reference>
<proteinExistence type="predicted"/>
<dbReference type="EMBL" id="JYDO01000184">
    <property type="protein sequence ID" value="KRZ67842.1"/>
    <property type="molecule type" value="Genomic_DNA"/>
</dbReference>
<comment type="caution">
    <text evidence="1">The sequence shown here is derived from an EMBL/GenBank/DDBJ whole genome shotgun (WGS) entry which is preliminary data.</text>
</comment>
<dbReference type="AlphaFoldDB" id="A0A0V1M8V2"/>
<protein>
    <submittedName>
        <fullName evidence="1">Uncharacterized protein</fullName>
    </submittedName>
</protein>
<sequence length="116" mass="13611">MENEGKLSCRKQRNIGIDSDISADTSLKCREFIAYRNACMVVQFQESFRLAAFLCIKIGMVPNFRRYLFHKYELVCDLEISENYNEPDRTFHNSVFVEIMAKTLNHYAILVEVEET</sequence>
<name>A0A0V1M8V2_9BILA</name>
<evidence type="ECO:0000313" key="1">
    <source>
        <dbReference type="EMBL" id="KRZ67842.1"/>
    </source>
</evidence>
<organism evidence="1 2">
    <name type="scientific">Trichinella papuae</name>
    <dbReference type="NCBI Taxonomy" id="268474"/>
    <lineage>
        <taxon>Eukaryota</taxon>
        <taxon>Metazoa</taxon>
        <taxon>Ecdysozoa</taxon>
        <taxon>Nematoda</taxon>
        <taxon>Enoplea</taxon>
        <taxon>Dorylaimia</taxon>
        <taxon>Trichinellida</taxon>
        <taxon>Trichinellidae</taxon>
        <taxon>Trichinella</taxon>
    </lineage>
</organism>
<dbReference type="Proteomes" id="UP000054843">
    <property type="component" value="Unassembled WGS sequence"/>
</dbReference>
<gene>
    <name evidence="1" type="ORF">T10_6232</name>
</gene>
<keyword evidence="2" id="KW-1185">Reference proteome</keyword>
<accession>A0A0V1M8V2</accession>
<evidence type="ECO:0000313" key="2">
    <source>
        <dbReference type="Proteomes" id="UP000054843"/>
    </source>
</evidence>